<evidence type="ECO:0000313" key="1">
    <source>
        <dbReference type="EMBL" id="KIM68154.1"/>
    </source>
</evidence>
<dbReference type="EMBL" id="KN822010">
    <property type="protein sequence ID" value="KIM68154.1"/>
    <property type="molecule type" value="Genomic_DNA"/>
</dbReference>
<sequence>MGKVPLKTTCTLLRTQTCKEIGHREMQQTSSNDSALNSKLPYTKQVISVSEVLVDRSARETVTGEGQK</sequence>
<reference evidence="1 2" key="1">
    <citation type="submission" date="2014-04" db="EMBL/GenBank/DDBJ databases">
        <authorList>
            <consortium name="DOE Joint Genome Institute"/>
            <person name="Kuo A."/>
            <person name="Kohler A."/>
            <person name="Nagy L.G."/>
            <person name="Floudas D."/>
            <person name="Copeland A."/>
            <person name="Barry K.W."/>
            <person name="Cichocki N."/>
            <person name="Veneault-Fourrey C."/>
            <person name="LaButti K."/>
            <person name="Lindquist E.A."/>
            <person name="Lipzen A."/>
            <person name="Lundell T."/>
            <person name="Morin E."/>
            <person name="Murat C."/>
            <person name="Sun H."/>
            <person name="Tunlid A."/>
            <person name="Henrissat B."/>
            <person name="Grigoriev I.V."/>
            <person name="Hibbett D.S."/>
            <person name="Martin F."/>
            <person name="Nordberg H.P."/>
            <person name="Cantor M.N."/>
            <person name="Hua S.X."/>
        </authorList>
    </citation>
    <scope>NUCLEOTIDE SEQUENCE [LARGE SCALE GENOMIC DNA]</scope>
    <source>
        <strain evidence="1 2">Foug A</strain>
    </source>
</reference>
<dbReference type="Proteomes" id="UP000053989">
    <property type="component" value="Unassembled WGS sequence"/>
</dbReference>
<dbReference type="AlphaFoldDB" id="A0A0C3EIV4"/>
<organism evidence="1 2">
    <name type="scientific">Scleroderma citrinum Foug A</name>
    <dbReference type="NCBI Taxonomy" id="1036808"/>
    <lineage>
        <taxon>Eukaryota</taxon>
        <taxon>Fungi</taxon>
        <taxon>Dikarya</taxon>
        <taxon>Basidiomycota</taxon>
        <taxon>Agaricomycotina</taxon>
        <taxon>Agaricomycetes</taxon>
        <taxon>Agaricomycetidae</taxon>
        <taxon>Boletales</taxon>
        <taxon>Sclerodermatineae</taxon>
        <taxon>Sclerodermataceae</taxon>
        <taxon>Scleroderma</taxon>
    </lineage>
</organism>
<keyword evidence="2" id="KW-1185">Reference proteome</keyword>
<name>A0A0C3EIV4_9AGAM</name>
<gene>
    <name evidence="1" type="ORF">SCLCIDRAFT_1209566</name>
</gene>
<proteinExistence type="predicted"/>
<dbReference type="InParanoid" id="A0A0C3EIV4"/>
<protein>
    <submittedName>
        <fullName evidence="1">Uncharacterized protein</fullName>
    </submittedName>
</protein>
<accession>A0A0C3EIV4</accession>
<evidence type="ECO:0000313" key="2">
    <source>
        <dbReference type="Proteomes" id="UP000053989"/>
    </source>
</evidence>
<reference evidence="2" key="2">
    <citation type="submission" date="2015-01" db="EMBL/GenBank/DDBJ databases">
        <title>Evolutionary Origins and Diversification of the Mycorrhizal Mutualists.</title>
        <authorList>
            <consortium name="DOE Joint Genome Institute"/>
            <consortium name="Mycorrhizal Genomics Consortium"/>
            <person name="Kohler A."/>
            <person name="Kuo A."/>
            <person name="Nagy L.G."/>
            <person name="Floudas D."/>
            <person name="Copeland A."/>
            <person name="Barry K.W."/>
            <person name="Cichocki N."/>
            <person name="Veneault-Fourrey C."/>
            <person name="LaButti K."/>
            <person name="Lindquist E.A."/>
            <person name="Lipzen A."/>
            <person name="Lundell T."/>
            <person name="Morin E."/>
            <person name="Murat C."/>
            <person name="Riley R."/>
            <person name="Ohm R."/>
            <person name="Sun H."/>
            <person name="Tunlid A."/>
            <person name="Henrissat B."/>
            <person name="Grigoriev I.V."/>
            <person name="Hibbett D.S."/>
            <person name="Martin F."/>
        </authorList>
    </citation>
    <scope>NUCLEOTIDE SEQUENCE [LARGE SCALE GENOMIC DNA]</scope>
    <source>
        <strain evidence="2">Foug A</strain>
    </source>
</reference>
<dbReference type="HOGENOM" id="CLU_2795468_0_0_1"/>